<dbReference type="AlphaFoldDB" id="A0A2N9AQD8"/>
<feature type="region of interest" description="Disordered" evidence="1">
    <location>
        <begin position="1"/>
        <end position="59"/>
    </location>
</feature>
<sequence>MALGAGGRGDRGAVRDVPDRLAGLRDHRAHRRDRVPRHGGRVALHRAPVPPIESGRSNPLTFRQPLGTESPGINTVHELLFRPSCFRECPADRRPARAGSQTNPAPSLTARRSDGPGWRTCRPTPRRSPTQLE</sequence>
<evidence type="ECO:0000313" key="3">
    <source>
        <dbReference type="Proteomes" id="UP000233769"/>
    </source>
</evidence>
<name>A0A2N9AQD8_METEX</name>
<organism evidence="2 3">
    <name type="scientific">Methylorubrum extorquens</name>
    <name type="common">Methylobacterium dichloromethanicum</name>
    <name type="synonym">Methylobacterium extorquens</name>
    <dbReference type="NCBI Taxonomy" id="408"/>
    <lineage>
        <taxon>Bacteria</taxon>
        <taxon>Pseudomonadati</taxon>
        <taxon>Pseudomonadota</taxon>
        <taxon>Alphaproteobacteria</taxon>
        <taxon>Hyphomicrobiales</taxon>
        <taxon>Methylobacteriaceae</taxon>
        <taxon>Methylorubrum</taxon>
    </lineage>
</organism>
<evidence type="ECO:0000313" key="2">
    <source>
        <dbReference type="EMBL" id="SOR29519.1"/>
    </source>
</evidence>
<feature type="compositionally biased region" description="Low complexity" evidence="1">
    <location>
        <begin position="119"/>
        <end position="133"/>
    </location>
</feature>
<protein>
    <submittedName>
        <fullName evidence="2">Uncharacterized protein</fullName>
    </submittedName>
</protein>
<dbReference type="Proteomes" id="UP000233769">
    <property type="component" value="Chromosome tk0001"/>
</dbReference>
<accession>A0A2N9AQD8</accession>
<dbReference type="EMBL" id="LT962688">
    <property type="protein sequence ID" value="SOR29519.1"/>
    <property type="molecule type" value="Genomic_DNA"/>
</dbReference>
<evidence type="ECO:0000256" key="1">
    <source>
        <dbReference type="SAM" id="MobiDB-lite"/>
    </source>
</evidence>
<feature type="compositionally biased region" description="Basic and acidic residues" evidence="1">
    <location>
        <begin position="8"/>
        <end position="26"/>
    </location>
</feature>
<gene>
    <name evidence="2" type="ORF">TK0001_2917</name>
</gene>
<reference evidence="3" key="1">
    <citation type="submission" date="2017-10" db="EMBL/GenBank/DDBJ databases">
        <authorList>
            <person name="Regsiter A."/>
            <person name="William W."/>
        </authorList>
    </citation>
    <scope>NUCLEOTIDE SEQUENCE [LARGE SCALE GENOMIC DNA]</scope>
</reference>
<feature type="compositionally biased region" description="Basic residues" evidence="1">
    <location>
        <begin position="27"/>
        <end position="44"/>
    </location>
</feature>
<proteinExistence type="predicted"/>
<feature type="region of interest" description="Disordered" evidence="1">
    <location>
        <begin position="90"/>
        <end position="133"/>
    </location>
</feature>